<dbReference type="Proteomes" id="UP000717752">
    <property type="component" value="Unassembled WGS sequence"/>
</dbReference>
<reference evidence="2 3" key="1">
    <citation type="journal article" date="2021" name="MBio">
        <title>Poor Competitiveness of Bradyrhizobium in Pigeon Pea Root Colonization in Indian Soils.</title>
        <authorList>
            <person name="Chalasani D."/>
            <person name="Basu A."/>
            <person name="Pullabhotla S.V.S.R.N."/>
            <person name="Jorrin B."/>
            <person name="Neal A.L."/>
            <person name="Poole P.S."/>
            <person name="Podile A.R."/>
            <person name="Tkacz A."/>
        </authorList>
    </citation>
    <scope>NUCLEOTIDE SEQUENCE [LARGE SCALE GENOMIC DNA]</scope>
    <source>
        <strain evidence="2 3">HU56</strain>
    </source>
</reference>
<evidence type="ECO:0000259" key="1">
    <source>
        <dbReference type="Pfam" id="PF03625"/>
    </source>
</evidence>
<dbReference type="InterPro" id="IPR005180">
    <property type="entry name" value="DUF302"/>
</dbReference>
<organism evidence="2 3">
    <name type="scientific">Rhizobium mesosinicum</name>
    <dbReference type="NCBI Taxonomy" id="335017"/>
    <lineage>
        <taxon>Bacteria</taxon>
        <taxon>Pseudomonadati</taxon>
        <taxon>Pseudomonadota</taxon>
        <taxon>Alphaproteobacteria</taxon>
        <taxon>Hyphomicrobiales</taxon>
        <taxon>Rhizobiaceae</taxon>
        <taxon>Rhizobium/Agrobacterium group</taxon>
        <taxon>Rhizobium</taxon>
    </lineage>
</organism>
<dbReference type="Gene3D" id="3.30.310.70">
    <property type="entry name" value="TT1751-like domain"/>
    <property type="match status" value="1"/>
</dbReference>
<dbReference type="Pfam" id="PF03625">
    <property type="entry name" value="DUF302"/>
    <property type="match status" value="1"/>
</dbReference>
<evidence type="ECO:0000313" key="3">
    <source>
        <dbReference type="Proteomes" id="UP000717752"/>
    </source>
</evidence>
<sequence length="143" mass="15982">MVPPAKTITLPSRFRAAETFARLERAVIDQGLWVFAKLDFTADAAEVNLDLGPTFAILIGNPRMGTQLLLENQLAALELPLKILVWTNARGETWIAYDDPLHISQRHAVDVTGEKAITKMQRVLTRVTQMAAGDIEWSEIETR</sequence>
<evidence type="ECO:0000313" key="2">
    <source>
        <dbReference type="EMBL" id="MBW9051081.1"/>
    </source>
</evidence>
<gene>
    <name evidence="2" type="ORF">JNB85_01490</name>
</gene>
<keyword evidence="3" id="KW-1185">Reference proteome</keyword>
<accession>A0ABS7GM78</accession>
<dbReference type="PANTHER" id="PTHR38342">
    <property type="entry name" value="SLR5037 PROTEIN"/>
    <property type="match status" value="1"/>
</dbReference>
<feature type="domain" description="DUF302" evidence="1">
    <location>
        <begin position="39"/>
        <end position="100"/>
    </location>
</feature>
<protein>
    <submittedName>
        <fullName evidence="2">DUF302 domain-containing protein</fullName>
    </submittedName>
</protein>
<proteinExistence type="predicted"/>
<comment type="caution">
    <text evidence="2">The sequence shown here is derived from an EMBL/GenBank/DDBJ whole genome shotgun (WGS) entry which is preliminary data.</text>
</comment>
<dbReference type="InterPro" id="IPR035923">
    <property type="entry name" value="TT1751-like_sf"/>
</dbReference>
<dbReference type="SUPFAM" id="SSF103247">
    <property type="entry name" value="TT1751-like"/>
    <property type="match status" value="1"/>
</dbReference>
<dbReference type="CDD" id="cd14797">
    <property type="entry name" value="DUF302"/>
    <property type="match status" value="1"/>
</dbReference>
<dbReference type="PANTHER" id="PTHR38342:SF2">
    <property type="entry name" value="INNER MEMBRANE OR EXPORTED"/>
    <property type="match status" value="1"/>
</dbReference>
<dbReference type="EMBL" id="JAEUAK010000001">
    <property type="protein sequence ID" value="MBW9051081.1"/>
    <property type="molecule type" value="Genomic_DNA"/>
</dbReference>
<dbReference type="RefSeq" id="WP_220332620.1">
    <property type="nucleotide sequence ID" value="NZ_JAEUAK010000001.1"/>
</dbReference>
<name>A0ABS7GM78_9HYPH</name>